<dbReference type="GO" id="GO:0003700">
    <property type="term" value="F:DNA-binding transcription factor activity"/>
    <property type="evidence" value="ECO:0007669"/>
    <property type="project" value="InterPro"/>
</dbReference>
<keyword evidence="3" id="KW-0804">Transcription</keyword>
<dbReference type="PANTHER" id="PTHR46796:SF15">
    <property type="entry name" value="BLL1074 PROTEIN"/>
    <property type="match status" value="1"/>
</dbReference>
<evidence type="ECO:0000256" key="3">
    <source>
        <dbReference type="ARBA" id="ARBA00023163"/>
    </source>
</evidence>
<dbReference type="InterPro" id="IPR050204">
    <property type="entry name" value="AraC_XylS_family_regulators"/>
</dbReference>
<sequence>MMDVVVPLLHSLPAEPLPDCGETTSRLARRALRPYVLGYGGFRTRVDGRLRRRMLPLTVTTVIVDFAGPGGWVTGPRSVHAVHELAEWRHGVAIGLTPAGVSALLGVPVPELVGATVRPDALLGRRAAELADRLGSAPGWPQRFALLDDLLATWLRPDRPPEDAVTRAWWRLQRPVRAVGEVAAGLGMSRRGLELGFRRHVGMSPKTVARIGRLQHAVHRLGRPGAALALATDCGYADQPHLSREVRAMTGLTPTELFAFLQDLRRTAN</sequence>
<dbReference type="OrthoDB" id="2559672at2"/>
<dbReference type="GO" id="GO:0043565">
    <property type="term" value="F:sequence-specific DNA binding"/>
    <property type="evidence" value="ECO:0007669"/>
    <property type="project" value="InterPro"/>
</dbReference>
<dbReference type="Gene3D" id="1.10.10.60">
    <property type="entry name" value="Homeodomain-like"/>
    <property type="match status" value="1"/>
</dbReference>
<dbReference type="InterPro" id="IPR018060">
    <property type="entry name" value="HTH_AraC"/>
</dbReference>
<evidence type="ECO:0000256" key="2">
    <source>
        <dbReference type="ARBA" id="ARBA00023125"/>
    </source>
</evidence>
<reference evidence="5 6" key="1">
    <citation type="journal article" date="2018" name="Int. J. Syst. Evol. Microbiol.">
        <title>Micromonospora globbae sp. nov., an endophytic actinomycete isolated from roots of Globba winitii C. H. Wright.</title>
        <authorList>
            <person name="Kuncharoen N."/>
            <person name="Pittayakhajonwut P."/>
            <person name="Tanasupawat S."/>
        </authorList>
    </citation>
    <scope>NUCLEOTIDE SEQUENCE [LARGE SCALE GENOMIC DNA]</scope>
    <source>
        <strain evidence="5 6">WPS1-2</strain>
    </source>
</reference>
<accession>A0A420F1T1</accession>
<dbReference type="SMART" id="SM00342">
    <property type="entry name" value="HTH_ARAC"/>
    <property type="match status" value="1"/>
</dbReference>
<keyword evidence="2" id="KW-0238">DNA-binding</keyword>
<name>A0A420F1T1_9ACTN</name>
<evidence type="ECO:0000259" key="4">
    <source>
        <dbReference type="PROSITE" id="PS01124"/>
    </source>
</evidence>
<proteinExistence type="predicted"/>
<comment type="caution">
    <text evidence="5">The sequence shown here is derived from an EMBL/GenBank/DDBJ whole genome shotgun (WGS) entry which is preliminary data.</text>
</comment>
<evidence type="ECO:0000256" key="1">
    <source>
        <dbReference type="ARBA" id="ARBA00023015"/>
    </source>
</evidence>
<evidence type="ECO:0000313" key="6">
    <source>
        <dbReference type="Proteomes" id="UP000285744"/>
    </source>
</evidence>
<dbReference type="AlphaFoldDB" id="A0A420F1T1"/>
<protein>
    <submittedName>
        <fullName evidence="5">AraC family transcriptional regulator</fullName>
    </submittedName>
</protein>
<gene>
    <name evidence="5" type="ORF">D7I43_15845</name>
</gene>
<organism evidence="5 6">
    <name type="scientific">Micromonospora globbae</name>
    <dbReference type="NCBI Taxonomy" id="1894969"/>
    <lineage>
        <taxon>Bacteria</taxon>
        <taxon>Bacillati</taxon>
        <taxon>Actinomycetota</taxon>
        <taxon>Actinomycetes</taxon>
        <taxon>Micromonosporales</taxon>
        <taxon>Micromonosporaceae</taxon>
        <taxon>Micromonospora</taxon>
    </lineage>
</organism>
<dbReference type="PANTHER" id="PTHR46796">
    <property type="entry name" value="HTH-TYPE TRANSCRIPTIONAL ACTIVATOR RHAS-RELATED"/>
    <property type="match status" value="1"/>
</dbReference>
<dbReference type="Pfam" id="PF12833">
    <property type="entry name" value="HTH_18"/>
    <property type="match status" value="1"/>
</dbReference>
<keyword evidence="1" id="KW-0805">Transcription regulation</keyword>
<dbReference type="EMBL" id="RAQQ01000010">
    <property type="protein sequence ID" value="RKF26467.1"/>
    <property type="molecule type" value="Genomic_DNA"/>
</dbReference>
<evidence type="ECO:0000313" key="5">
    <source>
        <dbReference type="EMBL" id="RKF26467.1"/>
    </source>
</evidence>
<dbReference type="RefSeq" id="WP_120329264.1">
    <property type="nucleotide sequence ID" value="NZ_CP109307.1"/>
</dbReference>
<dbReference type="PROSITE" id="PS01124">
    <property type="entry name" value="HTH_ARAC_FAMILY_2"/>
    <property type="match status" value="1"/>
</dbReference>
<dbReference type="Proteomes" id="UP000285744">
    <property type="component" value="Unassembled WGS sequence"/>
</dbReference>
<feature type="domain" description="HTH araC/xylS-type" evidence="4">
    <location>
        <begin position="162"/>
        <end position="260"/>
    </location>
</feature>